<feature type="transmembrane region" description="Helical" evidence="1">
    <location>
        <begin position="20"/>
        <end position="43"/>
    </location>
</feature>
<keyword evidence="1" id="KW-0812">Transmembrane</keyword>
<evidence type="ECO:0000313" key="2">
    <source>
        <dbReference type="EMBL" id="OEJ13578.1"/>
    </source>
</evidence>
<proteinExistence type="predicted"/>
<feature type="transmembrane region" description="Helical" evidence="1">
    <location>
        <begin position="365"/>
        <end position="386"/>
    </location>
</feature>
<dbReference type="AlphaFoldDB" id="A0A1E5NBM9"/>
<feature type="transmembrane region" description="Helical" evidence="1">
    <location>
        <begin position="63"/>
        <end position="88"/>
    </location>
</feature>
<reference evidence="2 3" key="1">
    <citation type="submission" date="2016-08" db="EMBL/GenBank/DDBJ databases">
        <title>Characterization and recognition of Brachyspira hampsonii sp. nov., a novel intestinal spirochete that is pathogenic to pigs.</title>
        <authorList>
            <person name="Mirajkar N."/>
            <person name="La T."/>
            <person name="Phillips N."/>
            <person name="Hampson D."/>
            <person name="Gebhart C."/>
        </authorList>
    </citation>
    <scope>NUCLEOTIDE SEQUENCE [LARGE SCALE GENOMIC DNA]</scope>
    <source>
        <strain evidence="2 3">P280/1</strain>
    </source>
</reference>
<feature type="transmembrane region" description="Helical" evidence="1">
    <location>
        <begin position="171"/>
        <end position="195"/>
    </location>
</feature>
<comment type="caution">
    <text evidence="2">The sequence shown here is derived from an EMBL/GenBank/DDBJ whole genome shotgun (WGS) entry which is preliminary data.</text>
</comment>
<accession>A0A1E5NBM9</accession>
<name>A0A1E5NBM9_9SPIR</name>
<keyword evidence="1" id="KW-1133">Transmembrane helix</keyword>
<protein>
    <submittedName>
        <fullName evidence="2">Uncharacterized protein</fullName>
    </submittedName>
</protein>
<keyword evidence="1" id="KW-0472">Membrane</keyword>
<evidence type="ECO:0000313" key="3">
    <source>
        <dbReference type="Proteomes" id="UP000095247"/>
    </source>
</evidence>
<evidence type="ECO:0000256" key="1">
    <source>
        <dbReference type="SAM" id="Phobius"/>
    </source>
</evidence>
<feature type="transmembrane region" description="Helical" evidence="1">
    <location>
        <begin position="338"/>
        <end position="358"/>
    </location>
</feature>
<feature type="transmembrane region" description="Helical" evidence="1">
    <location>
        <begin position="282"/>
        <end position="300"/>
    </location>
</feature>
<feature type="transmembrane region" description="Helical" evidence="1">
    <location>
        <begin position="312"/>
        <end position="332"/>
    </location>
</feature>
<feature type="transmembrane region" description="Helical" evidence="1">
    <location>
        <begin position="250"/>
        <end position="270"/>
    </location>
</feature>
<dbReference type="Proteomes" id="UP000095247">
    <property type="component" value="Unassembled WGS sequence"/>
</dbReference>
<dbReference type="EMBL" id="MDCO01000012">
    <property type="protein sequence ID" value="OEJ13578.1"/>
    <property type="molecule type" value="Genomic_DNA"/>
</dbReference>
<gene>
    <name evidence="2" type="ORF">BFL38_02175</name>
</gene>
<feature type="transmembrane region" description="Helical" evidence="1">
    <location>
        <begin position="131"/>
        <end position="151"/>
    </location>
</feature>
<sequence>MNNDNINTSAYKNIIRNFNIVIGIGFVLLISAIYVTYILNINIPQLNSNTNLETLETIAAESFIYNIRIFFSFLIPLSFFIFLFLFVLNPISVRAILISFILIFLTAFYLYKLPYEILITPFQNLYSFINLIINIISANFIMLFISGLSFIRYDIKKFSALYDFYTMITEIIIWSLLILFIIFSIAAVLYFVLYFNGRIDAKRIFRFLIINDMKNLKMILSILAVLNSFVIYFSYMLYNKMTNTKLSISVSRVITPFMSLLSVIIIVLTFKYDLINNNYFKLLLLSYFLFMIFFIFNIFLFRIDIEHNKLEYYIYIVSNVFGIIFSLFLLYISLGKILYNYFIILNIAFIINCLYNIFVSIMKKYIKFIFLYNYIYIIFFIILMFIDFI</sequence>
<feature type="transmembrane region" description="Helical" evidence="1">
    <location>
        <begin position="95"/>
        <end position="111"/>
    </location>
</feature>
<organism evidence="2 3">
    <name type="scientific">Brachyspira hampsonii</name>
    <dbReference type="NCBI Taxonomy" id="1287055"/>
    <lineage>
        <taxon>Bacteria</taxon>
        <taxon>Pseudomonadati</taxon>
        <taxon>Spirochaetota</taxon>
        <taxon>Spirochaetia</taxon>
        <taxon>Brachyspirales</taxon>
        <taxon>Brachyspiraceae</taxon>
        <taxon>Brachyspira</taxon>
    </lineage>
</organism>
<feature type="transmembrane region" description="Helical" evidence="1">
    <location>
        <begin position="215"/>
        <end position="238"/>
    </location>
</feature>